<feature type="non-terminal residue" evidence="2">
    <location>
        <position position="1"/>
    </location>
</feature>
<comment type="caution">
    <text evidence="2">The sequence shown here is derived from an EMBL/GenBank/DDBJ whole genome shotgun (WGS) entry which is preliminary data.</text>
</comment>
<feature type="non-terminal residue" evidence="2">
    <location>
        <position position="232"/>
    </location>
</feature>
<dbReference type="AlphaFoldDB" id="S8CAY4"/>
<dbReference type="EMBL" id="AUSU01005090">
    <property type="protein sequence ID" value="EPS64020.1"/>
    <property type="molecule type" value="Genomic_DNA"/>
</dbReference>
<proteinExistence type="predicted"/>
<name>S8CAY4_9LAMI</name>
<dbReference type="Proteomes" id="UP000015453">
    <property type="component" value="Unassembled WGS sequence"/>
</dbReference>
<organism evidence="2 3">
    <name type="scientific">Genlisea aurea</name>
    <dbReference type="NCBI Taxonomy" id="192259"/>
    <lineage>
        <taxon>Eukaryota</taxon>
        <taxon>Viridiplantae</taxon>
        <taxon>Streptophyta</taxon>
        <taxon>Embryophyta</taxon>
        <taxon>Tracheophyta</taxon>
        <taxon>Spermatophyta</taxon>
        <taxon>Magnoliopsida</taxon>
        <taxon>eudicotyledons</taxon>
        <taxon>Gunneridae</taxon>
        <taxon>Pentapetalae</taxon>
        <taxon>asterids</taxon>
        <taxon>lamiids</taxon>
        <taxon>Lamiales</taxon>
        <taxon>Lentibulariaceae</taxon>
        <taxon>Genlisea</taxon>
    </lineage>
</organism>
<reference evidence="2 3" key="1">
    <citation type="journal article" date="2013" name="BMC Genomics">
        <title>The miniature genome of a carnivorous plant Genlisea aurea contains a low number of genes and short non-coding sequences.</title>
        <authorList>
            <person name="Leushkin E.V."/>
            <person name="Sutormin R.A."/>
            <person name="Nabieva E.R."/>
            <person name="Penin A.A."/>
            <person name="Kondrashov A.S."/>
            <person name="Logacheva M.D."/>
        </authorList>
    </citation>
    <scope>NUCLEOTIDE SEQUENCE [LARGE SCALE GENOMIC DNA]</scope>
</reference>
<dbReference type="InterPro" id="IPR051831">
    <property type="entry name" value="Bromodomain_contain_prot"/>
</dbReference>
<sequence>QARSIQELARRDFANLKHEGEDGAPQPKIVRRGRPPSSKNNQKKSIDTSSVVADHHRLTPELSSGATLANEEKTSNPSFSGGTPANLHHNLRKATLASRLRYSESVASSNRSRHGDSEWSASWNTEFPASILRADMKYGSKQFAMDENRRDTYTKSGDVSSNGVVDMRRLVPVGLHEALAYARSLARFSAALGPVAWRIASKKIEAVLPSGMHYGPGWVGNDSVPPQSHQSP</sequence>
<evidence type="ECO:0000313" key="2">
    <source>
        <dbReference type="EMBL" id="EPS64020.1"/>
    </source>
</evidence>
<gene>
    <name evidence="2" type="ORF">M569_10763</name>
</gene>
<evidence type="ECO:0000256" key="1">
    <source>
        <dbReference type="SAM" id="MobiDB-lite"/>
    </source>
</evidence>
<dbReference type="OrthoDB" id="21449at2759"/>
<dbReference type="PANTHER" id="PTHR22881:SF11">
    <property type="entry name" value="BROMODOMAIN-CONTAINING PROTEIN DDB_G0270170-LIKE ISOFORM X1"/>
    <property type="match status" value="1"/>
</dbReference>
<feature type="region of interest" description="Disordered" evidence="1">
    <location>
        <begin position="1"/>
        <end position="87"/>
    </location>
</feature>
<protein>
    <submittedName>
        <fullName evidence="2">Uncharacterized protein</fullName>
    </submittedName>
</protein>
<evidence type="ECO:0000313" key="3">
    <source>
        <dbReference type="Proteomes" id="UP000015453"/>
    </source>
</evidence>
<dbReference type="PANTHER" id="PTHR22881">
    <property type="entry name" value="BROMODOMAIN CONTAINING PROTEIN"/>
    <property type="match status" value="1"/>
</dbReference>
<keyword evidence="3" id="KW-1185">Reference proteome</keyword>
<feature type="compositionally biased region" description="Basic and acidic residues" evidence="1">
    <location>
        <begin position="8"/>
        <end position="21"/>
    </location>
</feature>
<accession>S8CAY4</accession>